<sequence length="177" mass="20211">MRIIPAPQPGEYPANTAEYLKLIPTDGTVLKCLQNNIFRIKDLVYSLPEEKLLFRYAPGKWSIKETLVHIMDDERIYAYRALCFARKEKQGLPGFDQNVYAKYSGADKRTLDSIFEEYEAVRKATITLFNGLPDDALERKGIGTGSFDGGSVRALAYHIAGHEMHHYFVIKNKYLVM</sequence>
<proteinExistence type="predicted"/>
<evidence type="ECO:0000313" key="2">
    <source>
        <dbReference type="EMBL" id="OOQ62018.1"/>
    </source>
</evidence>
<dbReference type="EMBL" id="MBTF01000001">
    <property type="protein sequence ID" value="OOQ62018.1"/>
    <property type="molecule type" value="Genomic_DNA"/>
</dbReference>
<dbReference type="RefSeq" id="WP_078346209.1">
    <property type="nucleotide sequence ID" value="NZ_MBTF01000001.1"/>
</dbReference>
<dbReference type="Gene3D" id="1.20.120.450">
    <property type="entry name" value="dinb family like domain"/>
    <property type="match status" value="1"/>
</dbReference>
<reference evidence="2 3" key="1">
    <citation type="submission" date="2016-07" db="EMBL/GenBank/DDBJ databases">
        <title>Genomic analysis of zinc-resistant bacterium Mucilaginibacter pedocola TBZ30.</title>
        <authorList>
            <person name="Huang J."/>
            <person name="Tang J."/>
        </authorList>
    </citation>
    <scope>NUCLEOTIDE SEQUENCE [LARGE SCALE GENOMIC DNA]</scope>
    <source>
        <strain evidence="2 3">TBZ30</strain>
    </source>
</reference>
<evidence type="ECO:0000313" key="3">
    <source>
        <dbReference type="Proteomes" id="UP000189739"/>
    </source>
</evidence>
<dbReference type="Proteomes" id="UP000189739">
    <property type="component" value="Unassembled WGS sequence"/>
</dbReference>
<accession>A0A1S9PN63</accession>
<organism evidence="2 3">
    <name type="scientific">Mucilaginibacter pedocola</name>
    <dbReference type="NCBI Taxonomy" id="1792845"/>
    <lineage>
        <taxon>Bacteria</taxon>
        <taxon>Pseudomonadati</taxon>
        <taxon>Bacteroidota</taxon>
        <taxon>Sphingobacteriia</taxon>
        <taxon>Sphingobacteriales</taxon>
        <taxon>Sphingobacteriaceae</taxon>
        <taxon>Mucilaginibacter</taxon>
    </lineage>
</organism>
<dbReference type="STRING" id="1792845.BC343_02905"/>
<dbReference type="InterPro" id="IPR024775">
    <property type="entry name" value="DinB-like"/>
</dbReference>
<gene>
    <name evidence="2" type="ORF">BC343_02905</name>
</gene>
<evidence type="ECO:0000259" key="1">
    <source>
        <dbReference type="Pfam" id="PF12867"/>
    </source>
</evidence>
<dbReference type="SUPFAM" id="SSF109854">
    <property type="entry name" value="DinB/YfiT-like putative metalloenzymes"/>
    <property type="match status" value="1"/>
</dbReference>
<keyword evidence="3" id="KW-1185">Reference proteome</keyword>
<feature type="domain" description="DinB-like" evidence="1">
    <location>
        <begin position="42"/>
        <end position="167"/>
    </location>
</feature>
<protein>
    <submittedName>
        <fullName evidence="2">DNA damage-inducible protein DinB</fullName>
    </submittedName>
</protein>
<comment type="caution">
    <text evidence="2">The sequence shown here is derived from an EMBL/GenBank/DDBJ whole genome shotgun (WGS) entry which is preliminary data.</text>
</comment>
<name>A0A1S9PN63_9SPHI</name>
<dbReference type="AlphaFoldDB" id="A0A1S9PN63"/>
<dbReference type="Pfam" id="PF12867">
    <property type="entry name" value="DinB_2"/>
    <property type="match status" value="1"/>
</dbReference>
<dbReference type="OrthoDB" id="9793216at2"/>
<dbReference type="InterPro" id="IPR034660">
    <property type="entry name" value="DinB/YfiT-like"/>
</dbReference>